<feature type="compositionally biased region" description="Basic and acidic residues" evidence="1">
    <location>
        <begin position="13"/>
        <end position="23"/>
    </location>
</feature>
<accession>A0A6J4VDX1</accession>
<protein>
    <submittedName>
        <fullName evidence="2">Uncharacterized protein</fullName>
    </submittedName>
</protein>
<proteinExistence type="predicted"/>
<sequence length="308" mass="33397">MTRGTTTLRRDHRGTERRGEETHGNGSDDTVTIDHEQALARRREGWRQTRVDRLTGVDDAPAFIDAVGLATLFPASPEVPNLFHAFVGDPDTATDSGHATPSGQVYGWRWVLGRREAAFYGAIVRNRPTWVAWPLLPAILHLRAETRSPQEMRADGMISADAVRIADALDAADAPLTTAELRRAAGFPTGKEQRAAYLRAVAELDARLLLAKTFAAEPDDLEMRHALTRRRYPEALRASAGLSREAALDQLLAAYLPAAAFARPTPLARHLGVGEPELRAGLGRLVDAGRAVVATLPGQRGDAFAAVP</sequence>
<dbReference type="InterPro" id="IPR056298">
    <property type="entry name" value="AlkZ-rel"/>
</dbReference>
<name>A0A6J4VDX1_9BACT</name>
<reference evidence="2" key="1">
    <citation type="submission" date="2020-02" db="EMBL/GenBank/DDBJ databases">
        <authorList>
            <person name="Meier V. D."/>
        </authorList>
    </citation>
    <scope>NUCLEOTIDE SEQUENCE</scope>
    <source>
        <strain evidence="2">AVDCRST_MAG49</strain>
    </source>
</reference>
<organism evidence="2">
    <name type="scientific">uncultured Thermomicrobiales bacterium</name>
    <dbReference type="NCBI Taxonomy" id="1645740"/>
    <lineage>
        <taxon>Bacteria</taxon>
        <taxon>Pseudomonadati</taxon>
        <taxon>Thermomicrobiota</taxon>
        <taxon>Thermomicrobia</taxon>
        <taxon>Thermomicrobiales</taxon>
        <taxon>environmental samples</taxon>
    </lineage>
</organism>
<evidence type="ECO:0000256" key="1">
    <source>
        <dbReference type="SAM" id="MobiDB-lite"/>
    </source>
</evidence>
<dbReference type="Pfam" id="PF24741">
    <property type="entry name" value="AlkZ-rel"/>
    <property type="match status" value="1"/>
</dbReference>
<dbReference type="EMBL" id="CADCWG010000303">
    <property type="protein sequence ID" value="CAA9575911.1"/>
    <property type="molecule type" value="Genomic_DNA"/>
</dbReference>
<feature type="region of interest" description="Disordered" evidence="1">
    <location>
        <begin position="1"/>
        <end position="33"/>
    </location>
</feature>
<gene>
    <name evidence="2" type="ORF">AVDCRST_MAG49-4218</name>
</gene>
<dbReference type="AlphaFoldDB" id="A0A6J4VDX1"/>
<evidence type="ECO:0000313" key="2">
    <source>
        <dbReference type="EMBL" id="CAA9575911.1"/>
    </source>
</evidence>